<dbReference type="AlphaFoldDB" id="A0A4U6X8E6"/>
<gene>
    <name evidence="2" type="ORF">CTA1_10982</name>
</gene>
<dbReference type="Proteomes" id="UP000310108">
    <property type="component" value="Unassembled WGS sequence"/>
</dbReference>
<name>A0A4U6X8E6_9PEZI</name>
<dbReference type="GO" id="GO:0071763">
    <property type="term" value="P:nuclear membrane organization"/>
    <property type="evidence" value="ECO:0007669"/>
    <property type="project" value="TreeGrafter"/>
</dbReference>
<dbReference type="InterPro" id="IPR025856">
    <property type="entry name" value="HeH/LEM_domain"/>
</dbReference>
<reference evidence="2 3" key="1">
    <citation type="journal article" date="2019" name="PLoS ONE">
        <title>Comparative genome analysis indicates high evolutionary potential of pathogenicity genes in Colletotrichum tanaceti.</title>
        <authorList>
            <person name="Lelwala R.V."/>
            <person name="Korhonen P.K."/>
            <person name="Young N.D."/>
            <person name="Scott J.B."/>
            <person name="Ades P.A."/>
            <person name="Gasser R.B."/>
            <person name="Taylor P.W.J."/>
        </authorList>
    </citation>
    <scope>NUCLEOTIDE SEQUENCE [LARGE SCALE GENOMIC DNA]</scope>
    <source>
        <strain evidence="2">BRIP57314</strain>
    </source>
</reference>
<organism evidence="2 3">
    <name type="scientific">Colletotrichum tanaceti</name>
    <dbReference type="NCBI Taxonomy" id="1306861"/>
    <lineage>
        <taxon>Eukaryota</taxon>
        <taxon>Fungi</taxon>
        <taxon>Dikarya</taxon>
        <taxon>Ascomycota</taxon>
        <taxon>Pezizomycotina</taxon>
        <taxon>Sordariomycetes</taxon>
        <taxon>Hypocreomycetidae</taxon>
        <taxon>Glomerellales</taxon>
        <taxon>Glomerellaceae</taxon>
        <taxon>Colletotrichum</taxon>
        <taxon>Colletotrichum destructivum species complex</taxon>
    </lineage>
</organism>
<evidence type="ECO:0000313" key="3">
    <source>
        <dbReference type="Proteomes" id="UP000310108"/>
    </source>
</evidence>
<comment type="caution">
    <text evidence="2">The sequence shown here is derived from an EMBL/GenBank/DDBJ whole genome shotgun (WGS) entry which is preliminary data.</text>
</comment>
<dbReference type="STRING" id="1306861.A0A4U6X8E6"/>
<dbReference type="EMBL" id="PJEX01000316">
    <property type="protein sequence ID" value="TKW51323.1"/>
    <property type="molecule type" value="Genomic_DNA"/>
</dbReference>
<keyword evidence="3" id="KW-1185">Reference proteome</keyword>
<dbReference type="PANTHER" id="PTHR47808:SF2">
    <property type="entry name" value="LEM DOMAIN-CONTAINING PROTEIN 2"/>
    <property type="match status" value="1"/>
</dbReference>
<dbReference type="GO" id="GO:0003682">
    <property type="term" value="F:chromatin binding"/>
    <property type="evidence" value="ECO:0007669"/>
    <property type="project" value="InterPro"/>
</dbReference>
<dbReference type="Pfam" id="PF12949">
    <property type="entry name" value="HeH"/>
    <property type="match status" value="1"/>
</dbReference>
<dbReference type="GO" id="GO:0005637">
    <property type="term" value="C:nuclear inner membrane"/>
    <property type="evidence" value="ECO:0007669"/>
    <property type="project" value="InterPro"/>
</dbReference>
<dbReference type="InterPro" id="IPR044780">
    <property type="entry name" value="Heh2/Src1"/>
</dbReference>
<dbReference type="PANTHER" id="PTHR47808">
    <property type="entry name" value="INNER NUCLEAR MEMBRANE PROTEIN HEH2-RELATED"/>
    <property type="match status" value="1"/>
</dbReference>
<dbReference type="GO" id="GO:0005783">
    <property type="term" value="C:endoplasmic reticulum"/>
    <property type="evidence" value="ECO:0007669"/>
    <property type="project" value="TreeGrafter"/>
</dbReference>
<accession>A0A4U6X8E6</accession>
<feature type="domain" description="HeH/LEM" evidence="1">
    <location>
        <begin position="50"/>
        <end position="83"/>
    </location>
</feature>
<evidence type="ECO:0000313" key="2">
    <source>
        <dbReference type="EMBL" id="TKW51323.1"/>
    </source>
</evidence>
<evidence type="ECO:0000259" key="1">
    <source>
        <dbReference type="Pfam" id="PF12949"/>
    </source>
</evidence>
<dbReference type="GO" id="GO:0034399">
    <property type="term" value="C:nuclear periphery"/>
    <property type="evidence" value="ECO:0007669"/>
    <property type="project" value="TreeGrafter"/>
</dbReference>
<protein>
    <recommendedName>
        <fullName evidence="1">HeH/LEM domain-containing protein</fullName>
    </recommendedName>
</protein>
<dbReference type="CDD" id="cd12935">
    <property type="entry name" value="LEM_like"/>
    <property type="match status" value="1"/>
</dbReference>
<proteinExistence type="predicted"/>
<sequence>MKNESPSGSETESITVARKTSNKINSAAKALKNIPSIEDDVSYLQPDFDPNSLPVPKLRNIFLAHDVAYRSAKTKAELVDLFAKEVAPRAAATLEAMTRVRRSDRGIVDVGR</sequence>